<sequence length="175" mass="19264">MENDQASTKKIIINYGIILGVLSVLMGVVIYIMDGYAEQNWIHTVIGLAIIAGVIVYGIKAFKAVNGGFLKLGEAIKVGIGIALIGGIIGVVWTILLMNVIEPGIVDQINDVQREQMLERFPDMPEEQLNQSLEMAKKFTSPYIISAFALIWNLFMGLIISVIAGFAMQRKQDLH</sequence>
<feature type="transmembrane region" description="Helical" evidence="1">
    <location>
        <begin position="143"/>
        <end position="167"/>
    </location>
</feature>
<dbReference type="Pfam" id="PF13858">
    <property type="entry name" value="DUF4199"/>
    <property type="match status" value="1"/>
</dbReference>
<organism evidence="2 3">
    <name type="scientific">Aquimarina aggregata</name>
    <dbReference type="NCBI Taxonomy" id="1642818"/>
    <lineage>
        <taxon>Bacteria</taxon>
        <taxon>Pseudomonadati</taxon>
        <taxon>Bacteroidota</taxon>
        <taxon>Flavobacteriia</taxon>
        <taxon>Flavobacteriales</taxon>
        <taxon>Flavobacteriaceae</taxon>
        <taxon>Aquimarina</taxon>
    </lineage>
</organism>
<evidence type="ECO:0000313" key="3">
    <source>
        <dbReference type="Proteomes" id="UP000076715"/>
    </source>
</evidence>
<dbReference type="AlphaFoldDB" id="A0A162XGB9"/>
<keyword evidence="1" id="KW-0812">Transmembrane</keyword>
<keyword evidence="3" id="KW-1185">Reference proteome</keyword>
<feature type="transmembrane region" description="Helical" evidence="1">
    <location>
        <begin position="80"/>
        <end position="101"/>
    </location>
</feature>
<name>A0A162XGB9_9FLAO</name>
<dbReference type="OrthoDB" id="1122768at2"/>
<dbReference type="EMBL" id="LQRT01000046">
    <property type="protein sequence ID" value="KZS38619.1"/>
    <property type="molecule type" value="Genomic_DNA"/>
</dbReference>
<dbReference type="STRING" id="1642818.AWE51_13555"/>
<protein>
    <recommendedName>
        <fullName evidence="4">DUF4199 domain-containing protein</fullName>
    </recommendedName>
</protein>
<proteinExistence type="predicted"/>
<dbReference type="RefSeq" id="WP_066318096.1">
    <property type="nucleotide sequence ID" value="NZ_LQRT01000046.1"/>
</dbReference>
<keyword evidence="1" id="KW-1133">Transmembrane helix</keyword>
<evidence type="ECO:0008006" key="4">
    <source>
        <dbReference type="Google" id="ProtNLM"/>
    </source>
</evidence>
<keyword evidence="1" id="KW-0472">Membrane</keyword>
<evidence type="ECO:0000313" key="2">
    <source>
        <dbReference type="EMBL" id="KZS38619.1"/>
    </source>
</evidence>
<reference evidence="2 3" key="1">
    <citation type="submission" date="2016-01" db="EMBL/GenBank/DDBJ databases">
        <title>The draft genome sequence of Aquimarina sp. RZW4-3-2.</title>
        <authorList>
            <person name="Wang Y."/>
        </authorList>
    </citation>
    <scope>NUCLEOTIDE SEQUENCE [LARGE SCALE GENOMIC DNA]</scope>
    <source>
        <strain evidence="2 3">RZW4-3-2</strain>
    </source>
</reference>
<feature type="transmembrane region" description="Helical" evidence="1">
    <location>
        <begin position="12"/>
        <end position="33"/>
    </location>
</feature>
<comment type="caution">
    <text evidence="2">The sequence shown here is derived from an EMBL/GenBank/DDBJ whole genome shotgun (WGS) entry which is preliminary data.</text>
</comment>
<feature type="transmembrane region" description="Helical" evidence="1">
    <location>
        <begin position="39"/>
        <end position="59"/>
    </location>
</feature>
<dbReference type="InterPro" id="IPR025250">
    <property type="entry name" value="DUF4199"/>
</dbReference>
<evidence type="ECO:0000256" key="1">
    <source>
        <dbReference type="SAM" id="Phobius"/>
    </source>
</evidence>
<gene>
    <name evidence="2" type="ORF">AWE51_13555</name>
</gene>
<accession>A0A162XGB9</accession>
<dbReference type="Proteomes" id="UP000076715">
    <property type="component" value="Unassembled WGS sequence"/>
</dbReference>